<keyword evidence="1" id="KW-0732">Signal</keyword>
<dbReference type="EMBL" id="JANIEX010000580">
    <property type="protein sequence ID" value="KAJ3565329.1"/>
    <property type="molecule type" value="Genomic_DNA"/>
</dbReference>
<gene>
    <name evidence="2" type="ORF">NP233_g7703</name>
</gene>
<dbReference type="Proteomes" id="UP001213000">
    <property type="component" value="Unassembled WGS sequence"/>
</dbReference>
<accession>A0AAD5VRD8</accession>
<keyword evidence="3" id="KW-1185">Reference proteome</keyword>
<evidence type="ECO:0000313" key="3">
    <source>
        <dbReference type="Proteomes" id="UP001213000"/>
    </source>
</evidence>
<feature type="signal peptide" evidence="1">
    <location>
        <begin position="1"/>
        <end position="16"/>
    </location>
</feature>
<organism evidence="2 3">
    <name type="scientific">Leucocoprinus birnbaumii</name>
    <dbReference type="NCBI Taxonomy" id="56174"/>
    <lineage>
        <taxon>Eukaryota</taxon>
        <taxon>Fungi</taxon>
        <taxon>Dikarya</taxon>
        <taxon>Basidiomycota</taxon>
        <taxon>Agaricomycotina</taxon>
        <taxon>Agaricomycetes</taxon>
        <taxon>Agaricomycetidae</taxon>
        <taxon>Agaricales</taxon>
        <taxon>Agaricineae</taxon>
        <taxon>Agaricaceae</taxon>
        <taxon>Leucocoprinus</taxon>
    </lineage>
</organism>
<feature type="chain" id="PRO_5042230036" evidence="1">
    <location>
        <begin position="17"/>
        <end position="105"/>
    </location>
</feature>
<sequence length="105" mass="10758">MKFFAVSVLAAVGAFAQSLVINTPANAVLLSFCSPLNVISVLPGVKPTGTPLENLGTFTGDSFTWNVDIAAGTSIGLTLKDSTGAIAQSAPFTIQSSTDTSCLKY</sequence>
<proteinExistence type="predicted"/>
<comment type="caution">
    <text evidence="2">The sequence shown here is derived from an EMBL/GenBank/DDBJ whole genome shotgun (WGS) entry which is preliminary data.</text>
</comment>
<name>A0AAD5VRD8_9AGAR</name>
<protein>
    <submittedName>
        <fullName evidence="2">Uncharacterized protein</fullName>
    </submittedName>
</protein>
<evidence type="ECO:0000256" key="1">
    <source>
        <dbReference type="SAM" id="SignalP"/>
    </source>
</evidence>
<reference evidence="2" key="1">
    <citation type="submission" date="2022-07" db="EMBL/GenBank/DDBJ databases">
        <title>Genome Sequence of Leucocoprinus birnbaumii.</title>
        <authorList>
            <person name="Buettner E."/>
        </authorList>
    </citation>
    <scope>NUCLEOTIDE SEQUENCE</scope>
    <source>
        <strain evidence="2">VT141</strain>
    </source>
</reference>
<dbReference type="AlphaFoldDB" id="A0AAD5VRD8"/>
<evidence type="ECO:0000313" key="2">
    <source>
        <dbReference type="EMBL" id="KAJ3565329.1"/>
    </source>
</evidence>